<dbReference type="EMBL" id="AOIB01000043">
    <property type="protein sequence ID" value="ELY53481.1"/>
    <property type="molecule type" value="Genomic_DNA"/>
</dbReference>
<evidence type="ECO:0000313" key="5">
    <source>
        <dbReference type="EMBL" id="ELY53481.1"/>
    </source>
</evidence>
<dbReference type="Pfam" id="PF00890">
    <property type="entry name" value="FAD_binding_2"/>
    <property type="match status" value="1"/>
</dbReference>
<dbReference type="GO" id="GO:0004368">
    <property type="term" value="F:glycerol-3-phosphate dehydrogenase (quinone) activity"/>
    <property type="evidence" value="ECO:0007669"/>
    <property type="project" value="UniProtKB-EC"/>
</dbReference>
<dbReference type="PANTHER" id="PTHR43400:SF11">
    <property type="entry name" value="ANAEROBIC GLYCEROL-3-PHOSPHATE DEHYDROGENASE SUBUNIT B"/>
    <property type="match status" value="1"/>
</dbReference>
<protein>
    <submittedName>
        <fullName evidence="5">Anaerobic glycerol-3-phosphate dehydrogenase subunit B</fullName>
        <ecNumber evidence="5">1.1.5.3</ecNumber>
    </submittedName>
</protein>
<dbReference type="NCBIfam" id="NF003722">
    <property type="entry name" value="PRK05329.1-5"/>
    <property type="match status" value="1"/>
</dbReference>
<sequence length="428" mass="45070">MAITDDVLVIGGGIAGATTALAAAEEGVDVRLVTHKQSTLRNASGLIDVLGYTHEGEGPIVDPFERLEELPKGHPYERVGTEAVRDALSFFDAVAGDAYAGSHTDSNALVPTHGGTVKPTARYPVSTAAGLASDSQDTLLVGFETLTDFDAPLAASHLEAAGAPFSARGVTLQFPGIVRDDAKLTRYAHLLDHEESVSTGSGDRSAREALASIVKPHLEGESRVGLPALLGDEHAAEVRADLAESLGAGVFEVPMGPPSLPGMRLEDLLYDALEDAGVRVTSGVPVVDYETDEAGAIDHVLVDRHGQEIPHEASQYVLATGGLVGKGVRSERDRVFEPIFDCYVPHADDRYDWFVDDVFGEQPYARFGLVPDRELRPLGADEEPEFSNLRAAGAVLGGYDYAAEKSGAGVSLATGYVAGGRAGTEANR</sequence>
<dbReference type="InterPro" id="IPR009158">
    <property type="entry name" value="G3P_DH_GlpB_su"/>
</dbReference>
<dbReference type="GO" id="GO:0009331">
    <property type="term" value="C:glycerol-3-phosphate dehydrogenase (FAD) complex"/>
    <property type="evidence" value="ECO:0007669"/>
    <property type="project" value="InterPro"/>
</dbReference>
<organism evidence="5 6">
    <name type="scientific">Natronococcus amylolyticus DSM 10524</name>
    <dbReference type="NCBI Taxonomy" id="1227497"/>
    <lineage>
        <taxon>Archaea</taxon>
        <taxon>Methanobacteriati</taxon>
        <taxon>Methanobacteriota</taxon>
        <taxon>Stenosarchaea group</taxon>
        <taxon>Halobacteria</taxon>
        <taxon>Halobacteriales</taxon>
        <taxon>Natrialbaceae</taxon>
        <taxon>Natronococcus</taxon>
    </lineage>
</organism>
<proteinExistence type="predicted"/>
<gene>
    <name evidence="5" type="ORF">C491_21371</name>
</gene>
<dbReference type="AlphaFoldDB" id="L9WWD8"/>
<dbReference type="RefSeq" id="WP_005559934.1">
    <property type="nucleotide sequence ID" value="NZ_AOIB01000043.1"/>
</dbReference>
<keyword evidence="6" id="KW-1185">Reference proteome</keyword>
<dbReference type="InterPro" id="IPR050315">
    <property type="entry name" value="FAD-oxidoreductase_2"/>
</dbReference>
<feature type="domain" description="FAD-dependent oxidoreductase 2 FAD-binding" evidence="4">
    <location>
        <begin position="6"/>
        <end position="410"/>
    </location>
</feature>
<dbReference type="OrthoDB" id="197288at2157"/>
<dbReference type="PATRIC" id="fig|1227497.3.peg.4378"/>
<keyword evidence="3 5" id="KW-0560">Oxidoreductase</keyword>
<dbReference type="PIRSF" id="PIRSF000141">
    <property type="entry name" value="Anaerobic_G3P_dh"/>
    <property type="match status" value="1"/>
</dbReference>
<dbReference type="InterPro" id="IPR003953">
    <property type="entry name" value="FAD-dep_OxRdtase_2_FAD-bd"/>
</dbReference>
<keyword evidence="2" id="KW-0288">FMN</keyword>
<evidence type="ECO:0000256" key="3">
    <source>
        <dbReference type="ARBA" id="ARBA00023002"/>
    </source>
</evidence>
<evidence type="ECO:0000256" key="2">
    <source>
        <dbReference type="ARBA" id="ARBA00022643"/>
    </source>
</evidence>
<evidence type="ECO:0000313" key="6">
    <source>
        <dbReference type="Proteomes" id="UP000011688"/>
    </source>
</evidence>
<evidence type="ECO:0000256" key="1">
    <source>
        <dbReference type="ARBA" id="ARBA00022630"/>
    </source>
</evidence>
<reference evidence="5 6" key="1">
    <citation type="journal article" date="2014" name="PLoS Genet.">
        <title>Phylogenetically driven sequencing of extremely halophilic archaea reveals strategies for static and dynamic osmo-response.</title>
        <authorList>
            <person name="Becker E.A."/>
            <person name="Seitzer P.M."/>
            <person name="Tritt A."/>
            <person name="Larsen D."/>
            <person name="Krusor M."/>
            <person name="Yao A.I."/>
            <person name="Wu D."/>
            <person name="Madern D."/>
            <person name="Eisen J.A."/>
            <person name="Darling A.E."/>
            <person name="Facciotti M.T."/>
        </authorList>
    </citation>
    <scope>NUCLEOTIDE SEQUENCE [LARGE SCALE GENOMIC DNA]</scope>
    <source>
        <strain evidence="5 6">DSM 10524</strain>
    </source>
</reference>
<dbReference type="NCBIfam" id="TIGR03378">
    <property type="entry name" value="glycerol3P_GlpB"/>
    <property type="match status" value="1"/>
</dbReference>
<keyword evidence="1" id="KW-0285">Flavoprotein</keyword>
<dbReference type="SUPFAM" id="SSF51905">
    <property type="entry name" value="FAD/NAD(P)-binding domain"/>
    <property type="match status" value="1"/>
</dbReference>
<dbReference type="STRING" id="1227497.C491_21371"/>
<dbReference type="eggNOG" id="arCOG04585">
    <property type="taxonomic scope" value="Archaea"/>
</dbReference>
<dbReference type="Gene3D" id="3.50.50.60">
    <property type="entry name" value="FAD/NAD(P)-binding domain"/>
    <property type="match status" value="2"/>
</dbReference>
<dbReference type="EC" id="1.1.5.3" evidence="5"/>
<dbReference type="InterPro" id="IPR036188">
    <property type="entry name" value="FAD/NAD-bd_sf"/>
</dbReference>
<evidence type="ECO:0000259" key="4">
    <source>
        <dbReference type="Pfam" id="PF00890"/>
    </source>
</evidence>
<dbReference type="Proteomes" id="UP000011688">
    <property type="component" value="Unassembled WGS sequence"/>
</dbReference>
<name>L9WWD8_9EURY</name>
<accession>L9WWD8</accession>
<dbReference type="PANTHER" id="PTHR43400">
    <property type="entry name" value="FUMARATE REDUCTASE"/>
    <property type="match status" value="1"/>
</dbReference>
<comment type="caution">
    <text evidence="5">The sequence shown here is derived from an EMBL/GenBank/DDBJ whole genome shotgun (WGS) entry which is preliminary data.</text>
</comment>